<proteinExistence type="predicted"/>
<comment type="caution">
    <text evidence="1">The sequence shown here is derived from an EMBL/GenBank/DDBJ whole genome shotgun (WGS) entry which is preliminary data.</text>
</comment>
<name>A0A2V0PIU8_9CHLO</name>
<dbReference type="GO" id="GO:0003677">
    <property type="term" value="F:DNA binding"/>
    <property type="evidence" value="ECO:0007669"/>
    <property type="project" value="InterPro"/>
</dbReference>
<protein>
    <submittedName>
        <fullName evidence="1">Uncharacterized protein</fullName>
    </submittedName>
</protein>
<accession>A0A2V0PIU8</accession>
<reference evidence="1 2" key="1">
    <citation type="journal article" date="2018" name="Sci. Rep.">
        <title>Raphidocelis subcapitata (=Pseudokirchneriella subcapitata) provides an insight into genome evolution and environmental adaptations in the Sphaeropleales.</title>
        <authorList>
            <person name="Suzuki S."/>
            <person name="Yamaguchi H."/>
            <person name="Nakajima N."/>
            <person name="Kawachi M."/>
        </authorList>
    </citation>
    <scope>NUCLEOTIDE SEQUENCE [LARGE SCALE GENOMIC DNA]</scope>
    <source>
        <strain evidence="1 2">NIES-35</strain>
    </source>
</reference>
<dbReference type="Proteomes" id="UP000247498">
    <property type="component" value="Unassembled WGS sequence"/>
</dbReference>
<dbReference type="OrthoDB" id="539226at2759"/>
<dbReference type="SUPFAM" id="SSF54447">
    <property type="entry name" value="ssDNA-binding transcriptional regulator domain"/>
    <property type="match status" value="1"/>
</dbReference>
<dbReference type="AlphaFoldDB" id="A0A2V0PIU8"/>
<organism evidence="1 2">
    <name type="scientific">Raphidocelis subcapitata</name>
    <dbReference type="NCBI Taxonomy" id="307507"/>
    <lineage>
        <taxon>Eukaryota</taxon>
        <taxon>Viridiplantae</taxon>
        <taxon>Chlorophyta</taxon>
        <taxon>core chlorophytes</taxon>
        <taxon>Chlorophyceae</taxon>
        <taxon>CS clade</taxon>
        <taxon>Sphaeropleales</taxon>
        <taxon>Selenastraceae</taxon>
        <taxon>Raphidocelis</taxon>
    </lineage>
</organism>
<evidence type="ECO:0000313" key="1">
    <source>
        <dbReference type="EMBL" id="GBF97883.1"/>
    </source>
</evidence>
<dbReference type="Gene3D" id="2.30.31.10">
    <property type="entry name" value="Transcriptional Coactivator Pc4, Chain A"/>
    <property type="match status" value="1"/>
</dbReference>
<dbReference type="EMBL" id="BDRX01000110">
    <property type="protein sequence ID" value="GBF97883.1"/>
    <property type="molecule type" value="Genomic_DNA"/>
</dbReference>
<dbReference type="GO" id="GO:0006355">
    <property type="term" value="P:regulation of DNA-templated transcription"/>
    <property type="evidence" value="ECO:0007669"/>
    <property type="project" value="InterPro"/>
</dbReference>
<sequence length="253" mass="26010">MSMLRLRAASSGPRAVRGPRAAPVRPRRVSVAAGAGGAGNKDVDAILAEANALLNAVTAGGEPLPGVQESIDELTALGFVCDESGCVLVLPTESSDDEAANTLNTYISGRGWGLGMLEGDDEDSADFPAQVTGPGWSVPLTEGELGDLLMVLQQLRGAVQLMAAQGQWLPAGGDRPVSRAKWQSRHIGMQASWAPSDSEPAFTVELTFRSDRRTFTTVWPSDVASAVCRALDGGASPTGAPSAAAARSIAGAA</sequence>
<evidence type="ECO:0000313" key="2">
    <source>
        <dbReference type="Proteomes" id="UP000247498"/>
    </source>
</evidence>
<dbReference type="InterPro" id="IPR009044">
    <property type="entry name" value="ssDNA-bd_transcriptional_reg"/>
</dbReference>
<gene>
    <name evidence="1" type="ORF">Rsub_10238</name>
</gene>
<keyword evidence="2" id="KW-1185">Reference proteome</keyword>
<dbReference type="InParanoid" id="A0A2V0PIU8"/>